<dbReference type="Gene3D" id="3.40.50.360">
    <property type="match status" value="1"/>
</dbReference>
<keyword evidence="1" id="KW-0288">FMN</keyword>
<evidence type="ECO:0000313" key="4">
    <source>
        <dbReference type="Proteomes" id="UP000184305"/>
    </source>
</evidence>
<dbReference type="STRING" id="1220495.SAMN05216288_3635"/>
<dbReference type="SUPFAM" id="SSF52218">
    <property type="entry name" value="Flavoproteins"/>
    <property type="match status" value="1"/>
</dbReference>
<keyword evidence="4" id="KW-1185">Reference proteome</keyword>
<dbReference type="InterPro" id="IPR050712">
    <property type="entry name" value="NAD(P)H-dep_reductase"/>
</dbReference>
<dbReference type="Proteomes" id="UP000184305">
    <property type="component" value="Unassembled WGS sequence"/>
</dbReference>
<dbReference type="RefSeq" id="WP_073266878.1">
    <property type="nucleotide sequence ID" value="NZ_FRBQ01000005.1"/>
</dbReference>
<dbReference type="InterPro" id="IPR005025">
    <property type="entry name" value="FMN_Rdtase-like_dom"/>
</dbReference>
<evidence type="ECO:0000256" key="1">
    <source>
        <dbReference type="ARBA" id="ARBA00022643"/>
    </source>
</evidence>
<dbReference type="PANTHER" id="PTHR30543:SF31">
    <property type="entry name" value="NADPH-DEPENDENT AZOREDUCTASE AZR"/>
    <property type="match status" value="1"/>
</dbReference>
<dbReference type="Pfam" id="PF03358">
    <property type="entry name" value="FMN_red"/>
    <property type="match status" value="1"/>
</dbReference>
<reference evidence="4" key="1">
    <citation type="submission" date="2016-11" db="EMBL/GenBank/DDBJ databases">
        <authorList>
            <person name="Varghese N."/>
            <person name="Submissions S."/>
        </authorList>
    </citation>
    <scope>NUCLEOTIDE SEQUENCE [LARGE SCALE GENOMIC DNA]</scope>
    <source>
        <strain evidence="4">CECT 8089</strain>
    </source>
</reference>
<accession>A0A1M7IV62</accession>
<dbReference type="AlphaFoldDB" id="A0A1M7IV62"/>
<dbReference type="InterPro" id="IPR029039">
    <property type="entry name" value="Flavoprotein-like_sf"/>
</dbReference>
<organism evidence="3 4">
    <name type="scientific">Phytopseudomonas punonensis</name>
    <dbReference type="NCBI Taxonomy" id="1220495"/>
    <lineage>
        <taxon>Bacteria</taxon>
        <taxon>Pseudomonadati</taxon>
        <taxon>Pseudomonadota</taxon>
        <taxon>Gammaproteobacteria</taxon>
        <taxon>Pseudomonadales</taxon>
        <taxon>Pseudomonadaceae</taxon>
        <taxon>Phytopseudomonas</taxon>
    </lineage>
</organism>
<dbReference type="PANTHER" id="PTHR30543">
    <property type="entry name" value="CHROMATE REDUCTASE"/>
    <property type="match status" value="1"/>
</dbReference>
<dbReference type="OrthoDB" id="5563352at2"/>
<evidence type="ECO:0000259" key="2">
    <source>
        <dbReference type="Pfam" id="PF03358"/>
    </source>
</evidence>
<feature type="domain" description="NADPH-dependent FMN reductase-like" evidence="2">
    <location>
        <begin position="3"/>
        <end position="142"/>
    </location>
</feature>
<keyword evidence="1" id="KW-0285">Flavoprotein</keyword>
<protein>
    <submittedName>
        <fullName evidence="3">NAD(P)H-dependent FMN reductase</fullName>
    </submittedName>
</protein>
<dbReference type="GO" id="GO:0005829">
    <property type="term" value="C:cytosol"/>
    <property type="evidence" value="ECO:0007669"/>
    <property type="project" value="TreeGrafter"/>
</dbReference>
<dbReference type="GO" id="GO:0010181">
    <property type="term" value="F:FMN binding"/>
    <property type="evidence" value="ECO:0007669"/>
    <property type="project" value="TreeGrafter"/>
</dbReference>
<dbReference type="GO" id="GO:0016655">
    <property type="term" value="F:oxidoreductase activity, acting on NAD(P)H, quinone or similar compound as acceptor"/>
    <property type="evidence" value="ECO:0007669"/>
    <property type="project" value="UniProtKB-ARBA"/>
</dbReference>
<evidence type="ECO:0000313" key="3">
    <source>
        <dbReference type="EMBL" id="SHM44237.1"/>
    </source>
</evidence>
<name>A0A1M7IV62_9GAMM</name>
<gene>
    <name evidence="3" type="ORF">SAMN05216288_3635</name>
</gene>
<dbReference type="EMBL" id="FRBQ01000005">
    <property type="protein sequence ID" value="SHM44237.1"/>
    <property type="molecule type" value="Genomic_DNA"/>
</dbReference>
<sequence length="198" mass="21475">MLDIVLVAGSSRPDSQSAKVAHFLRQRLIALGKTSTERSHVIDLGTGPLPLWPAEDQGAWADYSPRLQRADALVIIAPEWNGMAGPAIKNFFIYASKAELAHKPGLLVGVSSGIGGGSPIAELRSSSYKNCRINYLPEHLIIRSVTKVLNDEQPAGEDDSRIRARIDYTLDILAQYGEALKPVRANIDLSDPAFTNGM</sequence>
<proteinExistence type="predicted"/>